<dbReference type="AlphaFoldDB" id="A0A0R1H1E1"/>
<comment type="similarity">
    <text evidence="1">Belongs to the phD/YefM antitoxin family.</text>
</comment>
<dbReference type="SUPFAM" id="SSF143120">
    <property type="entry name" value="YefM-like"/>
    <property type="match status" value="1"/>
</dbReference>
<dbReference type="PATRIC" id="fig|1423726.3.peg.1178"/>
<dbReference type="Proteomes" id="UP000051461">
    <property type="component" value="Unassembled WGS sequence"/>
</dbReference>
<keyword evidence="3" id="KW-1185">Reference proteome</keyword>
<dbReference type="Gene3D" id="3.40.1620.10">
    <property type="entry name" value="YefM-like domain"/>
    <property type="match status" value="1"/>
</dbReference>
<dbReference type="InterPro" id="IPR036165">
    <property type="entry name" value="YefM-like_sf"/>
</dbReference>
<protein>
    <recommendedName>
        <fullName evidence="4">Antitoxin</fullName>
    </recommendedName>
</protein>
<evidence type="ECO:0008006" key="4">
    <source>
        <dbReference type="Google" id="ProtNLM"/>
    </source>
</evidence>
<dbReference type="OrthoDB" id="2299413at2"/>
<proteinExistence type="inferred from homology"/>
<accession>A0A0R1H1E1</accession>
<evidence type="ECO:0000256" key="1">
    <source>
        <dbReference type="ARBA" id="ARBA00009981"/>
    </source>
</evidence>
<evidence type="ECO:0000313" key="3">
    <source>
        <dbReference type="Proteomes" id="UP000051461"/>
    </source>
</evidence>
<sequence length="69" mass="7755">MDTYTATHFKKHQAAIFKSILKEKRPVEITVNAVKTSDSNESFVLLSKDEYKQLAAIKAQLVDQATSNI</sequence>
<evidence type="ECO:0000313" key="2">
    <source>
        <dbReference type="EMBL" id="KRK40277.1"/>
    </source>
</evidence>
<dbReference type="EMBL" id="AZDA01000018">
    <property type="protein sequence ID" value="KRK40277.1"/>
    <property type="molecule type" value="Genomic_DNA"/>
</dbReference>
<comment type="caution">
    <text evidence="2">The sequence shown here is derived from an EMBL/GenBank/DDBJ whole genome shotgun (WGS) entry which is preliminary data.</text>
</comment>
<gene>
    <name evidence="2" type="ORF">FC07_GL001139</name>
</gene>
<reference evidence="2 3" key="1">
    <citation type="journal article" date="2015" name="Genome Announc.">
        <title>Expanding the biotechnology potential of lactobacilli through comparative genomics of 213 strains and associated genera.</title>
        <authorList>
            <person name="Sun Z."/>
            <person name="Harris H.M."/>
            <person name="McCann A."/>
            <person name="Guo C."/>
            <person name="Argimon S."/>
            <person name="Zhang W."/>
            <person name="Yang X."/>
            <person name="Jeffery I.B."/>
            <person name="Cooney J.C."/>
            <person name="Kagawa T.F."/>
            <person name="Liu W."/>
            <person name="Song Y."/>
            <person name="Salvetti E."/>
            <person name="Wrobel A."/>
            <person name="Rasinkangas P."/>
            <person name="Parkhill J."/>
            <person name="Rea M.C."/>
            <person name="O'Sullivan O."/>
            <person name="Ritari J."/>
            <person name="Douillard F.P."/>
            <person name="Paul Ross R."/>
            <person name="Yang R."/>
            <person name="Briner A.E."/>
            <person name="Felis G.E."/>
            <person name="de Vos W.M."/>
            <person name="Barrangou R."/>
            <person name="Klaenhammer T.R."/>
            <person name="Caufield P.W."/>
            <person name="Cui Y."/>
            <person name="Zhang H."/>
            <person name="O'Toole P.W."/>
        </authorList>
    </citation>
    <scope>NUCLEOTIDE SEQUENCE [LARGE SCALE GENOMIC DNA]</scope>
    <source>
        <strain evidence="2 3">DSM 20003</strain>
    </source>
</reference>
<name>A0A0R1H1E1_9LACO</name>
<dbReference type="RefSeq" id="WP_057903792.1">
    <property type="nucleotide sequence ID" value="NZ_AZDA01000018.1"/>
</dbReference>
<organism evidence="2 3">
    <name type="scientific">Loigolactobacillus bifermentans DSM 20003</name>
    <dbReference type="NCBI Taxonomy" id="1423726"/>
    <lineage>
        <taxon>Bacteria</taxon>
        <taxon>Bacillati</taxon>
        <taxon>Bacillota</taxon>
        <taxon>Bacilli</taxon>
        <taxon>Lactobacillales</taxon>
        <taxon>Lactobacillaceae</taxon>
        <taxon>Loigolactobacillus</taxon>
    </lineage>
</organism>